<name>A0AA96V8W4_9EURY</name>
<evidence type="ECO:0000256" key="2">
    <source>
        <dbReference type="SAM" id="Phobius"/>
    </source>
</evidence>
<keyword evidence="2" id="KW-0812">Transmembrane</keyword>
<dbReference type="Pfam" id="PF18204">
    <property type="entry name" value="PGF-CTERM"/>
    <property type="match status" value="1"/>
</dbReference>
<feature type="transmembrane region" description="Helical" evidence="2">
    <location>
        <begin position="409"/>
        <end position="428"/>
    </location>
</feature>
<dbReference type="RefSeq" id="WP_338097739.1">
    <property type="nucleotide sequence ID" value="NZ_CP131061.1"/>
</dbReference>
<keyword evidence="2" id="KW-0472">Membrane</keyword>
<dbReference type="Gene3D" id="2.160.20.110">
    <property type="match status" value="1"/>
</dbReference>
<keyword evidence="6" id="KW-1185">Reference proteome</keyword>
<reference evidence="5 6" key="1">
    <citation type="submission" date="2023-07" db="EMBL/GenBank/DDBJ databases">
        <title>Closed genome sequence of Methanosarcinaceae archaeon Am2.</title>
        <authorList>
            <person name="Poehlein A."/>
            <person name="Protasov E."/>
            <person name="Platt K."/>
            <person name="Reeh H."/>
            <person name="Daniel R."/>
            <person name="Brune A."/>
        </authorList>
    </citation>
    <scope>NUCLEOTIDE SEQUENCE [LARGE SCALE GENOMIC DNA]</scope>
    <source>
        <strain evidence="5 6">Am2</strain>
    </source>
</reference>
<evidence type="ECO:0000259" key="3">
    <source>
        <dbReference type="Pfam" id="PF07581"/>
    </source>
</evidence>
<dbReference type="AlphaFoldDB" id="A0AA96V8W4"/>
<protein>
    <recommendedName>
        <fullName evidence="7">GLUG domain-containing protein</fullName>
    </recommendedName>
</protein>
<organism evidence="5 6">
    <name type="scientific">Methanolapillus ohkumae</name>
    <dbReference type="NCBI Taxonomy" id="3028298"/>
    <lineage>
        <taxon>Archaea</taxon>
        <taxon>Methanobacteriati</taxon>
        <taxon>Methanobacteriota</taxon>
        <taxon>Stenosarchaea group</taxon>
        <taxon>Methanomicrobia</taxon>
        <taxon>Methanosarcinales</taxon>
        <taxon>Methanosarcinaceae</taxon>
        <taxon>Methanolapillus</taxon>
    </lineage>
</organism>
<feature type="domain" description="GLUG" evidence="3">
    <location>
        <begin position="163"/>
        <end position="183"/>
    </location>
</feature>
<dbReference type="InterPro" id="IPR011493">
    <property type="entry name" value="GLUG"/>
</dbReference>
<keyword evidence="1" id="KW-0732">Signal</keyword>
<keyword evidence="2" id="KW-1133">Transmembrane helix</keyword>
<feature type="domain" description="GLUG" evidence="3">
    <location>
        <begin position="243"/>
        <end position="265"/>
    </location>
</feature>
<dbReference type="InterPro" id="IPR026371">
    <property type="entry name" value="PGF_CTERM"/>
</dbReference>
<gene>
    <name evidence="5" type="ORF">MsAm2_15920</name>
</gene>
<dbReference type="Proteomes" id="UP001304970">
    <property type="component" value="Chromosome"/>
</dbReference>
<feature type="domain" description="GLUG" evidence="3">
    <location>
        <begin position="214"/>
        <end position="238"/>
    </location>
</feature>
<dbReference type="EMBL" id="CP131061">
    <property type="protein sequence ID" value="WNY27780.1"/>
    <property type="molecule type" value="Genomic_DNA"/>
</dbReference>
<evidence type="ECO:0000313" key="5">
    <source>
        <dbReference type="EMBL" id="WNY27780.1"/>
    </source>
</evidence>
<evidence type="ECO:0000256" key="1">
    <source>
        <dbReference type="ARBA" id="ARBA00022729"/>
    </source>
</evidence>
<evidence type="ECO:0008006" key="7">
    <source>
        <dbReference type="Google" id="ProtNLM"/>
    </source>
</evidence>
<evidence type="ECO:0000313" key="6">
    <source>
        <dbReference type="Proteomes" id="UP001304970"/>
    </source>
</evidence>
<proteinExistence type="predicted"/>
<sequence length="433" mass="47307">MNKYVIFLCIVLCFLFFVFYFPQALAFSGSGSGTPNDPFQITTNNQLNEIRSNLSASYILMNDLDFTGSNIPWEPIGDFQNKTYFSGQLNGNGKIIQNLNISSPKGSYSGLFAYISPRGELTNLSLVNPSVSSESIAGSFAGDNYGLIHNCSAINVEMYSKDNLGGLVGSNSGSISNSRVTGKLFGENMVGGFSGTNYNLINNCSVAGFINGKGNSIGGFVGNNYQGKIQDCYFMGSVSGNDVVGGLVGQNYEGLIDNCYVAGTVFAENGRVGGLAGKNLGILKYSMALNKEISLGAQYFKSENQKSVGKITGINEYPGTIYWCSSWDGMMTNAKFRKEKSKREYVSSVSSEEIWGTFGNKFCWSGYDYYWTLKDFENYQLPVFEWQTESPGDASYLNPENSAEKSKSIPGFELIFGILALAGVAFVYRKMRR</sequence>
<dbReference type="GeneID" id="89229019"/>
<dbReference type="Pfam" id="PF07581">
    <property type="entry name" value="Glug"/>
    <property type="match status" value="3"/>
</dbReference>
<evidence type="ECO:0000259" key="4">
    <source>
        <dbReference type="Pfam" id="PF18204"/>
    </source>
</evidence>
<feature type="domain" description="PGF-CTERM archaeal protein-sorting signal" evidence="4">
    <location>
        <begin position="409"/>
        <end position="430"/>
    </location>
</feature>
<accession>A0AA96V8W4</accession>